<name>A0ABW1VBH5_9MICO</name>
<gene>
    <name evidence="2" type="ORF">ACFQB0_03095</name>
</gene>
<dbReference type="RefSeq" id="WP_386727453.1">
    <property type="nucleotide sequence ID" value="NZ_JBHSTP010000001.1"/>
</dbReference>
<evidence type="ECO:0000313" key="2">
    <source>
        <dbReference type="EMBL" id="MFC6355098.1"/>
    </source>
</evidence>
<evidence type="ECO:0000256" key="1">
    <source>
        <dbReference type="SAM" id="MobiDB-lite"/>
    </source>
</evidence>
<feature type="region of interest" description="Disordered" evidence="1">
    <location>
        <begin position="20"/>
        <end position="55"/>
    </location>
</feature>
<organism evidence="2 3">
    <name type="scientific">Luethyella okanaganae</name>
    <dbReference type="NCBI Taxonomy" id="69372"/>
    <lineage>
        <taxon>Bacteria</taxon>
        <taxon>Bacillati</taxon>
        <taxon>Actinomycetota</taxon>
        <taxon>Actinomycetes</taxon>
        <taxon>Micrococcales</taxon>
        <taxon>Microbacteriaceae</taxon>
        <taxon>Luethyella</taxon>
    </lineage>
</organism>
<dbReference type="EMBL" id="JBHSTP010000001">
    <property type="protein sequence ID" value="MFC6355098.1"/>
    <property type="molecule type" value="Genomic_DNA"/>
</dbReference>
<accession>A0ABW1VBH5</accession>
<protein>
    <submittedName>
        <fullName evidence="2">Uncharacterized protein</fullName>
    </submittedName>
</protein>
<keyword evidence="3" id="KW-1185">Reference proteome</keyword>
<proteinExistence type="predicted"/>
<dbReference type="Proteomes" id="UP001596306">
    <property type="component" value="Unassembled WGS sequence"/>
</dbReference>
<sequence>MGRRHSAACNAQTYPHYKIEFGAPTSDNGKHTGRMGSAGENGRCEGKSNFRTSQNGGRTLIEFGYK</sequence>
<reference evidence="3" key="1">
    <citation type="journal article" date="2019" name="Int. J. Syst. Evol. Microbiol.">
        <title>The Global Catalogue of Microorganisms (GCM) 10K type strain sequencing project: providing services to taxonomists for standard genome sequencing and annotation.</title>
        <authorList>
            <consortium name="The Broad Institute Genomics Platform"/>
            <consortium name="The Broad Institute Genome Sequencing Center for Infectious Disease"/>
            <person name="Wu L."/>
            <person name="Ma J."/>
        </authorList>
    </citation>
    <scope>NUCLEOTIDE SEQUENCE [LARGE SCALE GENOMIC DNA]</scope>
    <source>
        <strain evidence="3">CCUG 43304</strain>
    </source>
</reference>
<evidence type="ECO:0000313" key="3">
    <source>
        <dbReference type="Proteomes" id="UP001596306"/>
    </source>
</evidence>
<comment type="caution">
    <text evidence="2">The sequence shown here is derived from an EMBL/GenBank/DDBJ whole genome shotgun (WGS) entry which is preliminary data.</text>
</comment>